<dbReference type="PANTHER" id="PTHR42792:SF1">
    <property type="entry name" value="FLAGELLAR HOOK-ASSOCIATED PROTEIN 3"/>
    <property type="match status" value="1"/>
</dbReference>
<dbReference type="GO" id="GO:0009288">
    <property type="term" value="C:bacterial-type flagellum"/>
    <property type="evidence" value="ECO:0007669"/>
    <property type="project" value="UniProtKB-SubCell"/>
</dbReference>
<feature type="region of interest" description="Disordered" evidence="4">
    <location>
        <begin position="233"/>
        <end position="255"/>
    </location>
</feature>
<keyword evidence="6" id="KW-0969">Cilium</keyword>
<dbReference type="EMBL" id="JABEQJ010000001">
    <property type="protein sequence ID" value="MBB2158661.1"/>
    <property type="molecule type" value="Genomic_DNA"/>
</dbReference>
<proteinExistence type="inferred from homology"/>
<dbReference type="InterPro" id="IPR046358">
    <property type="entry name" value="Flagellin_C"/>
</dbReference>
<dbReference type="Pfam" id="PF00700">
    <property type="entry name" value="Flagellin_C"/>
    <property type="match status" value="1"/>
</dbReference>
<feature type="compositionally biased region" description="Low complexity" evidence="4">
    <location>
        <begin position="233"/>
        <end position="243"/>
    </location>
</feature>
<comment type="subcellular location">
    <subcellularLocation>
        <location evidence="1">Bacterial flagellum</location>
    </subcellularLocation>
</comment>
<dbReference type="Gene3D" id="1.20.1330.10">
    <property type="entry name" value="f41 fragment of flagellin, N-terminal domain"/>
    <property type="match status" value="1"/>
</dbReference>
<evidence type="ECO:0000256" key="4">
    <source>
        <dbReference type="SAM" id="MobiDB-lite"/>
    </source>
</evidence>
<dbReference type="GO" id="GO:0005198">
    <property type="term" value="F:structural molecule activity"/>
    <property type="evidence" value="ECO:0007669"/>
    <property type="project" value="InterPro"/>
</dbReference>
<feature type="domain" description="Flagellin C-terminal" evidence="5">
    <location>
        <begin position="287"/>
        <end position="367"/>
    </location>
</feature>
<comment type="caution">
    <text evidence="6">The sequence shown here is derived from an EMBL/GenBank/DDBJ whole genome shotgun (WGS) entry which is preliminary data.</text>
</comment>
<evidence type="ECO:0000313" key="6">
    <source>
        <dbReference type="EMBL" id="MBB2158661.1"/>
    </source>
</evidence>
<comment type="similarity">
    <text evidence="2">Belongs to the bacterial flagellin family.</text>
</comment>
<sequence length="368" mass="37145">MSSAINQYGGGAISLVLSAGIKSMTLEQESLTWQGSDGTLSPTYAGLGSARSTAISLSPKITQIKAWQSNITNAQTDLTVTASALNQLVSLAQSLATSLLSISGTTQTSTAAAVSEQAKGSLTELKTVLNTTSGANYIFSGTDTNTPTVSGTGSLSDSALATQISSIVGSLSTAGATSVMQQATAAAMPNGTNSVFAKSLSSVSATGAANLQRVTVTNNDSLTNVGIVATQSSTTSATTSAATGNPPTSTGSPISDLMRDMMIASSIGGMSSSTHGFSDMASQLYSSVETTISQLTELEASVGSTQDSLTAQSSLLTNVQSTLGDQLSDSTNADPATVATQISAIRLQLEASYTLVADMKNMTLANYI</sequence>
<dbReference type="AlphaFoldDB" id="A0A7W4I9B7"/>
<dbReference type="Proteomes" id="UP000589085">
    <property type="component" value="Unassembled WGS sequence"/>
</dbReference>
<dbReference type="NCBIfam" id="NF006489">
    <property type="entry name" value="PRK08913.1"/>
    <property type="match status" value="1"/>
</dbReference>
<name>A0A7W4I9B7_9PROT</name>
<evidence type="ECO:0000259" key="5">
    <source>
        <dbReference type="Pfam" id="PF00700"/>
    </source>
</evidence>
<dbReference type="RefSeq" id="WP_182995531.1">
    <property type="nucleotide sequence ID" value="NZ_JABEQJ010000001.1"/>
</dbReference>
<evidence type="ECO:0000256" key="3">
    <source>
        <dbReference type="ARBA" id="ARBA00023143"/>
    </source>
</evidence>
<dbReference type="SUPFAM" id="SSF64518">
    <property type="entry name" value="Phase 1 flagellin"/>
    <property type="match status" value="1"/>
</dbReference>
<dbReference type="InterPro" id="IPR001492">
    <property type="entry name" value="Flagellin"/>
</dbReference>
<keyword evidence="6" id="KW-0282">Flagellum</keyword>
<protein>
    <submittedName>
        <fullName evidence="6">Flagellin</fullName>
    </submittedName>
</protein>
<reference evidence="6 7" key="1">
    <citation type="submission" date="2020-04" db="EMBL/GenBank/DDBJ databases">
        <title>Description of novel Gluconacetobacter.</title>
        <authorList>
            <person name="Sombolestani A."/>
        </authorList>
    </citation>
    <scope>NUCLEOTIDE SEQUENCE [LARGE SCALE GENOMIC DNA]</scope>
    <source>
        <strain evidence="6 7">LMG 19747</strain>
    </source>
</reference>
<accession>A0A7W4I9B7</accession>
<keyword evidence="6" id="KW-0966">Cell projection</keyword>
<gene>
    <name evidence="6" type="ORF">HLH48_00455</name>
</gene>
<dbReference type="PANTHER" id="PTHR42792">
    <property type="entry name" value="FLAGELLIN"/>
    <property type="match status" value="1"/>
</dbReference>
<evidence type="ECO:0000256" key="2">
    <source>
        <dbReference type="ARBA" id="ARBA00005709"/>
    </source>
</evidence>
<evidence type="ECO:0000313" key="7">
    <source>
        <dbReference type="Proteomes" id="UP000589085"/>
    </source>
</evidence>
<keyword evidence="3" id="KW-0975">Bacterial flagellum</keyword>
<evidence type="ECO:0000256" key="1">
    <source>
        <dbReference type="ARBA" id="ARBA00004365"/>
    </source>
</evidence>
<organism evidence="6 7">
    <name type="scientific">Gluconacetobacter sacchari</name>
    <dbReference type="NCBI Taxonomy" id="92759"/>
    <lineage>
        <taxon>Bacteria</taxon>
        <taxon>Pseudomonadati</taxon>
        <taxon>Pseudomonadota</taxon>
        <taxon>Alphaproteobacteria</taxon>
        <taxon>Acetobacterales</taxon>
        <taxon>Acetobacteraceae</taxon>
        <taxon>Gluconacetobacter</taxon>
    </lineage>
</organism>